<dbReference type="Proteomes" id="UP001221413">
    <property type="component" value="Unassembled WGS sequence"/>
</dbReference>
<protein>
    <submittedName>
        <fullName evidence="1">Uncharacterized protein</fullName>
    </submittedName>
</protein>
<evidence type="ECO:0000313" key="1">
    <source>
        <dbReference type="EMBL" id="KAJ6256502.1"/>
    </source>
</evidence>
<sequence>MAVFWNALKLIDAGRLLAARKHRRVDSKLNKQPQQQYSLQTIMVEKIVVRWKQSFTPAKRYA</sequence>
<dbReference type="EMBL" id="JAQGDS010000012">
    <property type="protein sequence ID" value="KAJ6256502.1"/>
    <property type="molecule type" value="Genomic_DNA"/>
</dbReference>
<gene>
    <name evidence="1" type="ORF">Dda_8364</name>
</gene>
<organism evidence="1 2">
    <name type="scientific">Drechslerella dactyloides</name>
    <name type="common">Nematode-trapping fungus</name>
    <name type="synonym">Arthrobotrys dactyloides</name>
    <dbReference type="NCBI Taxonomy" id="74499"/>
    <lineage>
        <taxon>Eukaryota</taxon>
        <taxon>Fungi</taxon>
        <taxon>Dikarya</taxon>
        <taxon>Ascomycota</taxon>
        <taxon>Pezizomycotina</taxon>
        <taxon>Orbiliomycetes</taxon>
        <taxon>Orbiliales</taxon>
        <taxon>Orbiliaceae</taxon>
        <taxon>Drechslerella</taxon>
    </lineage>
</organism>
<keyword evidence="2" id="KW-1185">Reference proteome</keyword>
<accession>A0AAD6IQI8</accession>
<comment type="caution">
    <text evidence="1">The sequence shown here is derived from an EMBL/GenBank/DDBJ whole genome shotgun (WGS) entry which is preliminary data.</text>
</comment>
<name>A0AAD6IQI8_DREDA</name>
<proteinExistence type="predicted"/>
<evidence type="ECO:0000313" key="2">
    <source>
        <dbReference type="Proteomes" id="UP001221413"/>
    </source>
</evidence>
<dbReference type="AlphaFoldDB" id="A0AAD6IQI8"/>
<reference evidence="1" key="1">
    <citation type="submission" date="2023-01" db="EMBL/GenBank/DDBJ databases">
        <title>The chitinases involved in constricting ring structure development in the nematode-trapping fungus Drechslerella dactyloides.</title>
        <authorList>
            <person name="Wang R."/>
            <person name="Zhang L."/>
            <person name="Tang P."/>
            <person name="Li S."/>
            <person name="Liang L."/>
        </authorList>
    </citation>
    <scope>NUCLEOTIDE SEQUENCE</scope>
    <source>
        <strain evidence="1">YMF1.00031</strain>
    </source>
</reference>